<dbReference type="EMBL" id="QCYG01000004">
    <property type="protein sequence ID" value="PVA06862.1"/>
    <property type="molecule type" value="Genomic_DNA"/>
</dbReference>
<dbReference type="RefSeq" id="WP_108640389.1">
    <property type="nucleotide sequence ID" value="NZ_CANLQJ010000004.1"/>
</dbReference>
<keyword evidence="3" id="KW-1185">Reference proteome</keyword>
<dbReference type="OrthoDB" id="8096613at2"/>
<feature type="domain" description="YjiS-like" evidence="1">
    <location>
        <begin position="30"/>
        <end position="52"/>
    </location>
</feature>
<name>A0A2T7FXG5_9RHOB</name>
<sequence length="64" mass="7285">MSHTVSPPVTRRRIGRLTPSLATYLAVWKQRRVLADLDDDRLRDLGLTPAQAAREAARPFWDLS</sequence>
<dbReference type="InterPro" id="IPR009506">
    <property type="entry name" value="YjiS-like"/>
</dbReference>
<dbReference type="Pfam" id="PF06568">
    <property type="entry name" value="YjiS-like"/>
    <property type="match status" value="1"/>
</dbReference>
<evidence type="ECO:0000259" key="1">
    <source>
        <dbReference type="Pfam" id="PF06568"/>
    </source>
</evidence>
<comment type="caution">
    <text evidence="2">The sequence shown here is derived from an EMBL/GenBank/DDBJ whole genome shotgun (WGS) entry which is preliminary data.</text>
</comment>
<evidence type="ECO:0000313" key="3">
    <source>
        <dbReference type="Proteomes" id="UP000244817"/>
    </source>
</evidence>
<evidence type="ECO:0000313" key="2">
    <source>
        <dbReference type="EMBL" id="PVA06862.1"/>
    </source>
</evidence>
<reference evidence="2 3" key="1">
    <citation type="submission" date="2018-04" db="EMBL/GenBank/DDBJ databases">
        <title>Pelagivirga bohaiensis gen. nov., sp. nov., a bacterium isolated from the Bohai Sea.</title>
        <authorList>
            <person name="Ji X."/>
        </authorList>
    </citation>
    <scope>NUCLEOTIDE SEQUENCE [LARGE SCALE GENOMIC DNA]</scope>
    <source>
        <strain evidence="2 3">BH-SD16</strain>
    </source>
</reference>
<protein>
    <recommendedName>
        <fullName evidence="1">YjiS-like domain-containing protein</fullName>
    </recommendedName>
</protein>
<accession>A0A2T7FXG5</accession>
<dbReference type="AlphaFoldDB" id="A0A2T7FXG5"/>
<organism evidence="2 3">
    <name type="scientific">Thalassorhabdomicrobium marinisediminis</name>
    <dbReference type="NCBI Taxonomy" id="2170577"/>
    <lineage>
        <taxon>Bacteria</taxon>
        <taxon>Pseudomonadati</taxon>
        <taxon>Pseudomonadota</taxon>
        <taxon>Alphaproteobacteria</taxon>
        <taxon>Rhodobacterales</taxon>
        <taxon>Paracoccaceae</taxon>
        <taxon>Thalassorhabdomicrobium</taxon>
    </lineage>
</organism>
<dbReference type="Proteomes" id="UP000244817">
    <property type="component" value="Unassembled WGS sequence"/>
</dbReference>
<gene>
    <name evidence="2" type="ORF">DC363_06820</name>
</gene>
<proteinExistence type="predicted"/>